<accession>A0A2P5GT70</accession>
<evidence type="ECO:0000313" key="1">
    <source>
        <dbReference type="EMBL" id="POP49736.1"/>
    </source>
</evidence>
<protein>
    <submittedName>
        <fullName evidence="1">Uncharacterized protein</fullName>
    </submittedName>
</protein>
<dbReference type="Proteomes" id="UP000247005">
    <property type="component" value="Unassembled WGS sequence"/>
</dbReference>
<dbReference type="Gene3D" id="3.40.50.450">
    <property type="match status" value="1"/>
</dbReference>
<reference evidence="1 2" key="1">
    <citation type="submission" date="2018-01" db="EMBL/GenBank/DDBJ databases">
        <title>Superficieibacter electus gen. nov., sp. nov., an extended-spectrum beta-lactamase possessing member of the Enterobacteriaceae family, isolated from intensive care unit surfaces.</title>
        <authorList>
            <person name="Potter R.F."/>
            <person name="D'Souza A.W."/>
        </authorList>
    </citation>
    <scope>NUCLEOTIDE SEQUENCE [LARGE SCALE GENOMIC DNA]</scope>
    <source>
        <strain evidence="1 2">BP-1</strain>
    </source>
</reference>
<evidence type="ECO:0000313" key="2">
    <source>
        <dbReference type="Proteomes" id="UP000247005"/>
    </source>
</evidence>
<dbReference type="RefSeq" id="WP_103750805.1">
    <property type="nucleotide sequence ID" value="NZ_PQGD01000004.1"/>
</dbReference>
<organism evidence="1 2">
    <name type="scientific">Superficieibacter electus</name>
    <dbReference type="NCBI Taxonomy" id="2022662"/>
    <lineage>
        <taxon>Bacteria</taxon>
        <taxon>Pseudomonadati</taxon>
        <taxon>Pseudomonadota</taxon>
        <taxon>Gammaproteobacteria</taxon>
        <taxon>Enterobacterales</taxon>
        <taxon>Enterobacteriaceae</taxon>
        <taxon>Superficieibacter</taxon>
    </lineage>
</organism>
<sequence>MSAQKKTVWGITGHRRIPHPEKLLQTLLRQGELLYTSGTLVDGLTPLADGADRIFAQALIQLGIPYSVPLPLEQKNYEQDFPDTIREFHTLLEKAHTVFTLPRCPWLTDSEVQPMTSGRDFQYLSVGVYIANQSDVLFSAWNGKPALGMGGTAQITQLFQDFDSLKASVNEEQYHYFQKLGNRKITTQRKLISLDIAQEK</sequence>
<gene>
    <name evidence="1" type="ORF">CHU32_05785</name>
</gene>
<dbReference type="OrthoDB" id="9150973at2"/>
<comment type="caution">
    <text evidence="1">The sequence shown here is derived from an EMBL/GenBank/DDBJ whole genome shotgun (WGS) entry which is preliminary data.</text>
</comment>
<dbReference type="EMBL" id="PQGD01000004">
    <property type="protein sequence ID" value="POP49736.1"/>
    <property type="molecule type" value="Genomic_DNA"/>
</dbReference>
<name>A0A2P5GT70_9ENTR</name>
<dbReference type="AlphaFoldDB" id="A0A2P5GT70"/>
<proteinExistence type="predicted"/>